<dbReference type="SMART" id="SM00388">
    <property type="entry name" value="HisKA"/>
    <property type="match status" value="1"/>
</dbReference>
<evidence type="ECO:0000256" key="3">
    <source>
        <dbReference type="ARBA" id="ARBA00022553"/>
    </source>
</evidence>
<dbReference type="InterPro" id="IPR000700">
    <property type="entry name" value="PAS-assoc_C"/>
</dbReference>
<name>A0ABW1V9Q5_9BACL</name>
<reference evidence="15" key="1">
    <citation type="journal article" date="2019" name="Int. J. Syst. Evol. Microbiol.">
        <title>The Global Catalogue of Microorganisms (GCM) 10K type strain sequencing project: providing services to taxonomists for standard genome sequencing and annotation.</title>
        <authorList>
            <consortium name="The Broad Institute Genomics Platform"/>
            <consortium name="The Broad Institute Genome Sequencing Center for Infectious Disease"/>
            <person name="Wu L."/>
            <person name="Ma J."/>
        </authorList>
    </citation>
    <scope>NUCLEOTIDE SEQUENCE [LARGE SCALE GENOMIC DNA]</scope>
    <source>
        <strain evidence="15">PCU 280</strain>
    </source>
</reference>
<dbReference type="InterPro" id="IPR000014">
    <property type="entry name" value="PAS"/>
</dbReference>
<evidence type="ECO:0000256" key="8">
    <source>
        <dbReference type="ARBA" id="ARBA00023012"/>
    </source>
</evidence>
<keyword evidence="9" id="KW-0812">Transmembrane</keyword>
<keyword evidence="6" id="KW-0418">Kinase</keyword>
<dbReference type="NCBIfam" id="TIGR00229">
    <property type="entry name" value="sensory_box"/>
    <property type="match status" value="3"/>
</dbReference>
<dbReference type="Pfam" id="PF02518">
    <property type="entry name" value="HATPase_c"/>
    <property type="match status" value="1"/>
</dbReference>
<dbReference type="EC" id="2.7.13.3" evidence="2"/>
<dbReference type="InterPro" id="IPR013656">
    <property type="entry name" value="PAS_4"/>
</dbReference>
<feature type="transmembrane region" description="Helical" evidence="9">
    <location>
        <begin position="12"/>
        <end position="30"/>
    </location>
</feature>
<dbReference type="Pfam" id="PF08448">
    <property type="entry name" value="PAS_4"/>
    <property type="match status" value="1"/>
</dbReference>
<evidence type="ECO:0000256" key="9">
    <source>
        <dbReference type="PROSITE-ProRule" id="PRU00244"/>
    </source>
</evidence>
<organism evidence="14 15">
    <name type="scientific">Paenibacillus septentrionalis</name>
    <dbReference type="NCBI Taxonomy" id="429342"/>
    <lineage>
        <taxon>Bacteria</taxon>
        <taxon>Bacillati</taxon>
        <taxon>Bacillota</taxon>
        <taxon>Bacilli</taxon>
        <taxon>Bacillales</taxon>
        <taxon>Paenibacillaceae</taxon>
        <taxon>Paenibacillus</taxon>
    </lineage>
</organism>
<dbReference type="InterPro" id="IPR001610">
    <property type="entry name" value="PAC"/>
</dbReference>
<dbReference type="InterPro" id="IPR005467">
    <property type="entry name" value="His_kinase_dom"/>
</dbReference>
<dbReference type="SUPFAM" id="SSF47384">
    <property type="entry name" value="Homodimeric domain of signal transducing histidine kinase"/>
    <property type="match status" value="1"/>
</dbReference>
<protein>
    <recommendedName>
        <fullName evidence="2">histidine kinase</fullName>
        <ecNumber evidence="2">2.7.13.3</ecNumber>
    </recommendedName>
</protein>
<dbReference type="CDD" id="cd00130">
    <property type="entry name" value="PAS"/>
    <property type="match status" value="3"/>
</dbReference>
<dbReference type="PROSITE" id="PS50113">
    <property type="entry name" value="PAC"/>
    <property type="match status" value="1"/>
</dbReference>
<dbReference type="InterPro" id="IPR003661">
    <property type="entry name" value="HisK_dim/P_dom"/>
</dbReference>
<dbReference type="Gene3D" id="1.10.287.130">
    <property type="match status" value="1"/>
</dbReference>
<dbReference type="InterPro" id="IPR036890">
    <property type="entry name" value="HATPase_C_sf"/>
</dbReference>
<dbReference type="Pfam" id="PF00989">
    <property type="entry name" value="PAS"/>
    <property type="match status" value="1"/>
</dbReference>
<feature type="domain" description="MHYT" evidence="13">
    <location>
        <begin position="7"/>
        <end position="193"/>
    </location>
</feature>
<evidence type="ECO:0000256" key="5">
    <source>
        <dbReference type="ARBA" id="ARBA00022741"/>
    </source>
</evidence>
<dbReference type="CDD" id="cd00082">
    <property type="entry name" value="HisKA"/>
    <property type="match status" value="1"/>
</dbReference>
<keyword evidence="9" id="KW-1133">Transmembrane helix</keyword>
<accession>A0ABW1V9Q5</accession>
<dbReference type="InterPro" id="IPR005330">
    <property type="entry name" value="MHYT_dom"/>
</dbReference>
<keyword evidence="15" id="KW-1185">Reference proteome</keyword>
<dbReference type="Gene3D" id="3.30.565.10">
    <property type="entry name" value="Histidine kinase-like ATPase, C-terminal domain"/>
    <property type="match status" value="1"/>
</dbReference>
<comment type="catalytic activity">
    <reaction evidence="1">
        <text>ATP + protein L-histidine = ADP + protein N-phospho-L-histidine.</text>
        <dbReference type="EC" id="2.7.13.3"/>
    </reaction>
</comment>
<gene>
    <name evidence="14" type="ORF">ACFP56_16445</name>
</gene>
<feature type="domain" description="Histidine kinase" evidence="10">
    <location>
        <begin position="635"/>
        <end position="838"/>
    </location>
</feature>
<evidence type="ECO:0000256" key="2">
    <source>
        <dbReference type="ARBA" id="ARBA00012438"/>
    </source>
</evidence>
<dbReference type="InterPro" id="IPR004358">
    <property type="entry name" value="Sig_transdc_His_kin-like_C"/>
</dbReference>
<keyword evidence="9" id="KW-0472">Membrane</keyword>
<dbReference type="InterPro" id="IPR035965">
    <property type="entry name" value="PAS-like_dom_sf"/>
</dbReference>
<feature type="transmembrane region" description="Helical" evidence="9">
    <location>
        <begin position="209"/>
        <end position="231"/>
    </location>
</feature>
<dbReference type="Pfam" id="PF00512">
    <property type="entry name" value="HisKA"/>
    <property type="match status" value="1"/>
</dbReference>
<feature type="domain" description="PAS" evidence="11">
    <location>
        <begin position="238"/>
        <end position="280"/>
    </location>
</feature>
<dbReference type="PANTHER" id="PTHR43065:SF34">
    <property type="entry name" value="SPORULATION KINASE A"/>
    <property type="match status" value="1"/>
</dbReference>
<keyword evidence="4" id="KW-0808">Transferase</keyword>
<feature type="transmembrane region" description="Helical" evidence="9">
    <location>
        <begin position="136"/>
        <end position="157"/>
    </location>
</feature>
<sequence length="841" mass="94455">MFLLTEHHLPIVFLAYTVAAVSAFAAFSLIERLLATRRTVWLFLGAAALGLGICSMHYIAMTAHPITAAYDIWRVVTSYFVSLSASFIAFMIIWLSKHVWWSILTGSVVLGIGGTVLHYVGTGALIGVTLEYQPVSVVLTIVVGILDAFLVFTLAYRWHALIKKLVNKVLCSAFMGFGMLGLHFVAVAGTTYIDMNPHSAWIASHGQEWVGGAIFFATLFILTLAVTFIYIDRRLVASEMRYKPLFEENPDVVLLVNREGYILHGNAAATEVLGYEQNELRLTHIREFVESSFVSLAEKIFIQAVTEQTSSHELAFHSKEGAVVLLKLYAIPRIIDHDHQGVYVIGRDVTESRRNMDRIVRQHEQEKQFHETRFQKIVESVLDAVIVTDEDLRVVLWNQGAERVFGYTSAEVLGESIEFIIPEGYLTRHRKGFHSYHHGAAPRIIGSVVELEGKRKGGTIFPIELSLNSWQADRKSYYSAIIRDISERKRAEEALMKSEAMYRELIEFFPEAIMIARGTQWLFINSFGVSLLGGSAPDDLLRHNVFDTVHPDYHPNVRKRIQLTEMQGRTSERMEENWVRLDGKPLHVLVSAMPAKFNGETARILVVRDITELQKAREIYERSEKLAVAGELAAGIAHEIRNPLTAIKGFLQLTKKGINPDYYEIIASEMDRIELIISELLMVAKPQRTSFVLEKLQDVVLHVVKLMESQANLNNVSIELNLPQEEIWIHCDENQLKQVFINMLKNSIEAMQSGGTISVQISRNPASAVDIVIRDEGLGIPDDKIANLGQPFYTTKDKGTGLGLMISYNIIRNHQGHVSVQSRAGEGTVFTITLPVAGDED</sequence>
<dbReference type="SUPFAM" id="SSF55785">
    <property type="entry name" value="PYP-like sensor domain (PAS domain)"/>
    <property type="match status" value="3"/>
</dbReference>
<dbReference type="SMART" id="SM00387">
    <property type="entry name" value="HATPase_c"/>
    <property type="match status" value="1"/>
</dbReference>
<keyword evidence="5" id="KW-0547">Nucleotide-binding</keyword>
<dbReference type="EMBL" id="JBHSTE010000005">
    <property type="protein sequence ID" value="MFC6334220.1"/>
    <property type="molecule type" value="Genomic_DNA"/>
</dbReference>
<evidence type="ECO:0000256" key="1">
    <source>
        <dbReference type="ARBA" id="ARBA00000085"/>
    </source>
</evidence>
<evidence type="ECO:0000256" key="7">
    <source>
        <dbReference type="ARBA" id="ARBA00022840"/>
    </source>
</evidence>
<evidence type="ECO:0000313" key="15">
    <source>
        <dbReference type="Proteomes" id="UP001596233"/>
    </source>
</evidence>
<evidence type="ECO:0000259" key="13">
    <source>
        <dbReference type="PROSITE" id="PS50924"/>
    </source>
</evidence>
<dbReference type="PANTHER" id="PTHR43065">
    <property type="entry name" value="SENSOR HISTIDINE KINASE"/>
    <property type="match status" value="1"/>
</dbReference>
<evidence type="ECO:0000259" key="12">
    <source>
        <dbReference type="PROSITE" id="PS50113"/>
    </source>
</evidence>
<feature type="domain" description="PAS" evidence="11">
    <location>
        <begin position="498"/>
        <end position="568"/>
    </location>
</feature>
<evidence type="ECO:0000256" key="4">
    <source>
        <dbReference type="ARBA" id="ARBA00022679"/>
    </source>
</evidence>
<dbReference type="SUPFAM" id="SSF55874">
    <property type="entry name" value="ATPase domain of HSP90 chaperone/DNA topoisomerase II/histidine kinase"/>
    <property type="match status" value="1"/>
</dbReference>
<feature type="domain" description="PAC" evidence="12">
    <location>
        <begin position="447"/>
        <end position="497"/>
    </location>
</feature>
<comment type="caution">
    <text evidence="14">The sequence shown here is derived from an EMBL/GenBank/DDBJ whole genome shotgun (WGS) entry which is preliminary data.</text>
</comment>
<feature type="transmembrane region" description="Helical" evidence="9">
    <location>
        <begin position="42"/>
        <end position="60"/>
    </location>
</feature>
<dbReference type="InterPro" id="IPR036097">
    <property type="entry name" value="HisK_dim/P_sf"/>
</dbReference>
<keyword evidence="8" id="KW-0902">Two-component regulatory system</keyword>
<dbReference type="Pfam" id="PF13426">
    <property type="entry name" value="PAS_9"/>
    <property type="match status" value="1"/>
</dbReference>
<dbReference type="RefSeq" id="WP_379236506.1">
    <property type="nucleotide sequence ID" value="NZ_JBHSTE010000005.1"/>
</dbReference>
<feature type="domain" description="PAS" evidence="11">
    <location>
        <begin position="370"/>
        <end position="423"/>
    </location>
</feature>
<evidence type="ECO:0000259" key="11">
    <source>
        <dbReference type="PROSITE" id="PS50112"/>
    </source>
</evidence>
<dbReference type="PROSITE" id="PS50112">
    <property type="entry name" value="PAS"/>
    <property type="match status" value="3"/>
</dbReference>
<feature type="transmembrane region" description="Helical" evidence="9">
    <location>
        <begin position="107"/>
        <end position="130"/>
    </location>
</feature>
<dbReference type="Pfam" id="PF03707">
    <property type="entry name" value="MHYT"/>
    <property type="match status" value="1"/>
</dbReference>
<dbReference type="SMART" id="SM00086">
    <property type="entry name" value="PAC"/>
    <property type="match status" value="3"/>
</dbReference>
<dbReference type="InterPro" id="IPR003594">
    <property type="entry name" value="HATPase_dom"/>
</dbReference>
<evidence type="ECO:0000313" key="14">
    <source>
        <dbReference type="EMBL" id="MFC6334220.1"/>
    </source>
</evidence>
<dbReference type="Gene3D" id="3.30.450.20">
    <property type="entry name" value="PAS domain"/>
    <property type="match status" value="3"/>
</dbReference>
<evidence type="ECO:0000259" key="10">
    <source>
        <dbReference type="PROSITE" id="PS50109"/>
    </source>
</evidence>
<keyword evidence="7" id="KW-0067">ATP-binding</keyword>
<evidence type="ECO:0000256" key="6">
    <source>
        <dbReference type="ARBA" id="ARBA00022777"/>
    </source>
</evidence>
<dbReference type="PROSITE" id="PS50924">
    <property type="entry name" value="MHYT"/>
    <property type="match status" value="1"/>
</dbReference>
<dbReference type="SMART" id="SM00091">
    <property type="entry name" value="PAS"/>
    <property type="match status" value="3"/>
</dbReference>
<dbReference type="CDD" id="cd00075">
    <property type="entry name" value="HATPase"/>
    <property type="match status" value="1"/>
</dbReference>
<keyword evidence="3" id="KW-0597">Phosphoprotein</keyword>
<dbReference type="Proteomes" id="UP001596233">
    <property type="component" value="Unassembled WGS sequence"/>
</dbReference>
<dbReference type="InterPro" id="IPR013767">
    <property type="entry name" value="PAS_fold"/>
</dbReference>
<dbReference type="PRINTS" id="PR00344">
    <property type="entry name" value="BCTRLSENSOR"/>
</dbReference>
<proteinExistence type="predicted"/>
<feature type="transmembrane region" description="Helical" evidence="9">
    <location>
        <begin position="72"/>
        <end position="95"/>
    </location>
</feature>
<feature type="transmembrane region" description="Helical" evidence="9">
    <location>
        <begin position="169"/>
        <end position="189"/>
    </location>
</feature>
<dbReference type="PROSITE" id="PS50109">
    <property type="entry name" value="HIS_KIN"/>
    <property type="match status" value="1"/>
</dbReference>